<dbReference type="Proteomes" id="UP001234202">
    <property type="component" value="Unassembled WGS sequence"/>
</dbReference>
<gene>
    <name evidence="1" type="ORF">QFC24_006635</name>
</gene>
<dbReference type="EMBL" id="JASBWV010000034">
    <property type="protein sequence ID" value="KAJ9116830.1"/>
    <property type="molecule type" value="Genomic_DNA"/>
</dbReference>
<comment type="caution">
    <text evidence="1">The sequence shown here is derived from an EMBL/GenBank/DDBJ whole genome shotgun (WGS) entry which is preliminary data.</text>
</comment>
<evidence type="ECO:0000313" key="2">
    <source>
        <dbReference type="Proteomes" id="UP001234202"/>
    </source>
</evidence>
<proteinExistence type="predicted"/>
<organism evidence="1 2">
    <name type="scientific">Naganishia onofrii</name>
    <dbReference type="NCBI Taxonomy" id="1851511"/>
    <lineage>
        <taxon>Eukaryota</taxon>
        <taxon>Fungi</taxon>
        <taxon>Dikarya</taxon>
        <taxon>Basidiomycota</taxon>
        <taxon>Agaricomycotina</taxon>
        <taxon>Tremellomycetes</taxon>
        <taxon>Filobasidiales</taxon>
        <taxon>Filobasidiaceae</taxon>
        <taxon>Naganishia</taxon>
    </lineage>
</organism>
<keyword evidence="2" id="KW-1185">Reference proteome</keyword>
<sequence>MERFGSINAILSQLSDESVLTKWLEQYRNTTEYLESVYGIDLTENGSGKDRDGERGSNQSIAQILESLVSSIWLEDTISFKPLSQVLGEISLYAENNPQPSKQSPIVCKIDGKGIPEGIKVRFVVDEKPSDPDEIVWQTIQWTIDGVRVNSNINWGKVLEWLKDRDGECWSKLVEKETGEGCWWYWESFKDYSCQLWVSRSCEKYPPRDRSDNVIHTIVVSPSTEETGTGEIRFGSCLQPKVRCEDFTTKVHVVEVN</sequence>
<accession>A0ACC2WYF2</accession>
<evidence type="ECO:0000313" key="1">
    <source>
        <dbReference type="EMBL" id="KAJ9116830.1"/>
    </source>
</evidence>
<name>A0ACC2WYF2_9TREE</name>
<reference evidence="1" key="1">
    <citation type="submission" date="2023-04" db="EMBL/GenBank/DDBJ databases">
        <title>Draft Genome sequencing of Naganishia species isolated from polar environments using Oxford Nanopore Technology.</title>
        <authorList>
            <person name="Leo P."/>
            <person name="Venkateswaran K."/>
        </authorList>
    </citation>
    <scope>NUCLEOTIDE SEQUENCE</scope>
    <source>
        <strain evidence="1">DBVPG 5303</strain>
    </source>
</reference>
<protein>
    <submittedName>
        <fullName evidence="1">Uncharacterized protein</fullName>
    </submittedName>
</protein>